<evidence type="ECO:0000313" key="3">
    <source>
        <dbReference type="Proteomes" id="UP000078512"/>
    </source>
</evidence>
<dbReference type="GO" id="GO:0031146">
    <property type="term" value="P:SCF-dependent proteasomal ubiquitin-dependent protein catabolic process"/>
    <property type="evidence" value="ECO:0007669"/>
    <property type="project" value="TreeGrafter"/>
</dbReference>
<accession>A0A197K2V9</accession>
<protein>
    <submittedName>
        <fullName evidence="2">RNI-like protein</fullName>
    </submittedName>
</protein>
<keyword evidence="3" id="KW-1185">Reference proteome</keyword>
<name>A0A197K2V9_9FUNG</name>
<dbReference type="Proteomes" id="UP000078512">
    <property type="component" value="Unassembled WGS sequence"/>
</dbReference>
<dbReference type="EMBL" id="KV442033">
    <property type="protein sequence ID" value="OAQ30789.1"/>
    <property type="molecule type" value="Genomic_DNA"/>
</dbReference>
<dbReference type="PANTHER" id="PTHR13318">
    <property type="entry name" value="PARTNER OF PAIRED, ISOFORM B-RELATED"/>
    <property type="match status" value="1"/>
</dbReference>
<dbReference type="GO" id="GO:0019005">
    <property type="term" value="C:SCF ubiquitin ligase complex"/>
    <property type="evidence" value="ECO:0007669"/>
    <property type="project" value="TreeGrafter"/>
</dbReference>
<dbReference type="OrthoDB" id="10257471at2759"/>
<dbReference type="Gene3D" id="3.80.10.10">
    <property type="entry name" value="Ribonuclease Inhibitor"/>
    <property type="match status" value="1"/>
</dbReference>
<proteinExistence type="predicted"/>
<dbReference type="InterPro" id="IPR006553">
    <property type="entry name" value="Leu-rich_rpt_Cys-con_subtyp"/>
</dbReference>
<feature type="domain" description="F-box/LRR-repeat protein 15-like leucin rich repeat" evidence="1">
    <location>
        <begin position="175"/>
        <end position="278"/>
    </location>
</feature>
<dbReference type="SMART" id="SM00367">
    <property type="entry name" value="LRR_CC"/>
    <property type="match status" value="4"/>
</dbReference>
<evidence type="ECO:0000259" key="1">
    <source>
        <dbReference type="Pfam" id="PF25372"/>
    </source>
</evidence>
<reference evidence="2 3" key="1">
    <citation type="submission" date="2016-05" db="EMBL/GenBank/DDBJ databases">
        <title>Genome sequencing reveals origins of a unique bacterial endosymbiosis in the earliest lineages of terrestrial Fungi.</title>
        <authorList>
            <consortium name="DOE Joint Genome Institute"/>
            <person name="Uehling J."/>
            <person name="Gryganskyi A."/>
            <person name="Hameed K."/>
            <person name="Tschaplinski T."/>
            <person name="Misztal P."/>
            <person name="Wu S."/>
            <person name="Desiro A."/>
            <person name="Vande Pol N."/>
            <person name="Du Z.-Y."/>
            <person name="Zienkiewicz A."/>
            <person name="Zienkiewicz K."/>
            <person name="Morin E."/>
            <person name="Tisserant E."/>
            <person name="Splivallo R."/>
            <person name="Hainaut M."/>
            <person name="Henrissat B."/>
            <person name="Ohm R."/>
            <person name="Kuo A."/>
            <person name="Yan J."/>
            <person name="Lipzen A."/>
            <person name="Nolan M."/>
            <person name="Labutti K."/>
            <person name="Barry K."/>
            <person name="Goldstein A."/>
            <person name="Labbe J."/>
            <person name="Schadt C."/>
            <person name="Tuskan G."/>
            <person name="Grigoriev I."/>
            <person name="Martin F."/>
            <person name="Vilgalys R."/>
            <person name="Bonito G."/>
        </authorList>
    </citation>
    <scope>NUCLEOTIDE SEQUENCE [LARGE SCALE GENOMIC DNA]</scope>
    <source>
        <strain evidence="2 3">AG-77</strain>
    </source>
</reference>
<dbReference type="InterPro" id="IPR032675">
    <property type="entry name" value="LRR_dom_sf"/>
</dbReference>
<dbReference type="STRING" id="1314771.A0A197K2V9"/>
<dbReference type="Pfam" id="PF25372">
    <property type="entry name" value="DUF7885"/>
    <property type="match status" value="1"/>
</dbReference>
<dbReference type="SUPFAM" id="SSF52047">
    <property type="entry name" value="RNI-like"/>
    <property type="match status" value="1"/>
</dbReference>
<gene>
    <name evidence="2" type="ORF">K457DRAFT_136732</name>
</gene>
<organism evidence="2 3">
    <name type="scientific">Linnemannia elongata AG-77</name>
    <dbReference type="NCBI Taxonomy" id="1314771"/>
    <lineage>
        <taxon>Eukaryota</taxon>
        <taxon>Fungi</taxon>
        <taxon>Fungi incertae sedis</taxon>
        <taxon>Mucoromycota</taxon>
        <taxon>Mortierellomycotina</taxon>
        <taxon>Mortierellomycetes</taxon>
        <taxon>Mortierellales</taxon>
        <taxon>Mortierellaceae</taxon>
        <taxon>Linnemannia</taxon>
    </lineage>
</organism>
<dbReference type="InterPro" id="IPR057207">
    <property type="entry name" value="FBXL15_LRR"/>
</dbReference>
<evidence type="ECO:0000313" key="2">
    <source>
        <dbReference type="EMBL" id="OAQ30789.1"/>
    </source>
</evidence>
<dbReference type="AlphaFoldDB" id="A0A197K2V9"/>
<sequence length="434" mass="49614">MSTDDFIAHYQPPSFFTLFPDALAVVIRHLNFSNETLAILALVNHECYLTVMPVLWSNPRLDNSLVYTPLQCIQSILASMETQSLRPETRLMIHSLDLSQVQETLYSTLPDNWLFIILQNAPMLRNLCLSGKTTSSPFVQSQAFRKLSQRNLIHIGLEHLDLSDCTDMREPVLKSLATHFPNLVSLNLSRTSGVTDTALALIVDRCQYLETVNIAYCRQVTDLGLFSVAKFCRRNLRVLHLTGNLKMTDASLLAVAKHCPRIEKLFLGECSRITDSALEWIAQSSSSTSLKELELHRCDKIMFGLPLLELLARKCNVLERLTLTYKQINSRRDDLKLVMEAFRDFRRLQTIDIYEVPEHSPALFFWDLAFQASHGNLKAINLYRGSFMTDYILGNYASAPEYDQNITDQSVRKFNDMRNGTHKATVNLFVDDFY</sequence>